<dbReference type="GO" id="GO:0034715">
    <property type="term" value="C:pICln-Sm protein complex"/>
    <property type="evidence" value="ECO:0007669"/>
    <property type="project" value="InterPro"/>
</dbReference>
<evidence type="ECO:0000256" key="7">
    <source>
        <dbReference type="SAM" id="MobiDB-lite"/>
    </source>
</evidence>
<dbReference type="InterPro" id="IPR023213">
    <property type="entry name" value="CAT-like_dom_sf"/>
</dbReference>
<dbReference type="GO" id="GO:0005829">
    <property type="term" value="C:cytosol"/>
    <property type="evidence" value="ECO:0007669"/>
    <property type="project" value="InterPro"/>
</dbReference>
<evidence type="ECO:0000313" key="9">
    <source>
        <dbReference type="Proteomes" id="UP000717515"/>
    </source>
</evidence>
<dbReference type="Proteomes" id="UP000717515">
    <property type="component" value="Unassembled WGS sequence"/>
</dbReference>
<evidence type="ECO:0000256" key="1">
    <source>
        <dbReference type="ARBA" id="ARBA00004123"/>
    </source>
</evidence>
<feature type="compositionally biased region" description="Polar residues" evidence="7">
    <location>
        <begin position="80"/>
        <end position="90"/>
    </location>
</feature>
<proteinExistence type="inferred from homology"/>
<feature type="region of interest" description="Disordered" evidence="7">
    <location>
        <begin position="461"/>
        <end position="480"/>
    </location>
</feature>
<dbReference type="Pfam" id="PF03517">
    <property type="entry name" value="Voldacs"/>
    <property type="match status" value="1"/>
</dbReference>
<dbReference type="Gene3D" id="2.30.29.30">
    <property type="entry name" value="Pleckstrin-homology domain (PH domain)/Phosphotyrosine-binding domain (PTB)"/>
    <property type="match status" value="1"/>
</dbReference>
<dbReference type="Gene3D" id="3.30.559.10">
    <property type="entry name" value="Chloramphenicol acetyltransferase-like domain"/>
    <property type="match status" value="2"/>
</dbReference>
<feature type="region of interest" description="Disordered" evidence="7">
    <location>
        <begin position="1085"/>
        <end position="1115"/>
    </location>
</feature>
<feature type="compositionally biased region" description="Acidic residues" evidence="7">
    <location>
        <begin position="902"/>
        <end position="912"/>
    </location>
</feature>
<dbReference type="GO" id="GO:0016747">
    <property type="term" value="F:acyltransferase activity, transferring groups other than amino-acyl groups"/>
    <property type="evidence" value="ECO:0007669"/>
    <property type="project" value="TreeGrafter"/>
</dbReference>
<feature type="compositionally biased region" description="Basic and acidic residues" evidence="7">
    <location>
        <begin position="1"/>
        <end position="14"/>
    </location>
</feature>
<keyword evidence="4" id="KW-0963">Cytoplasm</keyword>
<dbReference type="AlphaFoldDB" id="A0A9P8CY91"/>
<dbReference type="InterPro" id="IPR011993">
    <property type="entry name" value="PH-like_dom_sf"/>
</dbReference>
<dbReference type="GO" id="GO:0005634">
    <property type="term" value="C:nucleus"/>
    <property type="evidence" value="ECO:0007669"/>
    <property type="project" value="UniProtKB-SubCell"/>
</dbReference>
<feature type="region of interest" description="Disordered" evidence="7">
    <location>
        <begin position="889"/>
        <end position="912"/>
    </location>
</feature>
<name>A0A9P8CY91_MORAP</name>
<evidence type="ECO:0000256" key="2">
    <source>
        <dbReference type="ARBA" id="ARBA00004496"/>
    </source>
</evidence>
<protein>
    <submittedName>
        <fullName evidence="8">Uncharacterized protein</fullName>
    </submittedName>
</protein>
<feature type="compositionally biased region" description="Polar residues" evidence="7">
    <location>
        <begin position="177"/>
        <end position="197"/>
    </location>
</feature>
<dbReference type="PRINTS" id="PR01348">
    <property type="entry name" value="ICLNCHANNEL"/>
</dbReference>
<dbReference type="InterPro" id="IPR039924">
    <property type="entry name" value="ICln/Lot5/Saf5"/>
</dbReference>
<comment type="caution">
    <text evidence="8">The sequence shown here is derived from an EMBL/GenBank/DDBJ whole genome shotgun (WGS) entry which is preliminary data.</text>
</comment>
<dbReference type="Pfam" id="PF02458">
    <property type="entry name" value="Transferase"/>
    <property type="match status" value="2"/>
</dbReference>
<dbReference type="GO" id="GO:0034709">
    <property type="term" value="C:methylosome"/>
    <property type="evidence" value="ECO:0007669"/>
    <property type="project" value="InterPro"/>
</dbReference>
<dbReference type="PANTHER" id="PTHR31642:SF310">
    <property type="entry name" value="FATTY ALCOHOL:CAFFEOYL-COA ACYLTRANSFERASE"/>
    <property type="match status" value="1"/>
</dbReference>
<organism evidence="8 9">
    <name type="scientific">Mortierella alpina</name>
    <name type="common">Oleaginous fungus</name>
    <name type="synonym">Mortierella renispora</name>
    <dbReference type="NCBI Taxonomy" id="64518"/>
    <lineage>
        <taxon>Eukaryota</taxon>
        <taxon>Fungi</taxon>
        <taxon>Fungi incertae sedis</taxon>
        <taxon>Mucoromycota</taxon>
        <taxon>Mortierellomycotina</taxon>
        <taxon>Mortierellomycetes</taxon>
        <taxon>Mortierellales</taxon>
        <taxon>Mortierellaceae</taxon>
        <taxon>Mortierella</taxon>
    </lineage>
</organism>
<feature type="region of interest" description="Disordered" evidence="7">
    <location>
        <begin position="1045"/>
        <end position="1073"/>
    </location>
</feature>
<dbReference type="GO" id="GO:0005886">
    <property type="term" value="C:plasma membrane"/>
    <property type="evidence" value="ECO:0007669"/>
    <property type="project" value="InterPro"/>
</dbReference>
<feature type="compositionally biased region" description="Low complexity" evidence="7">
    <location>
        <begin position="156"/>
        <end position="176"/>
    </location>
</feature>
<dbReference type="EMBL" id="JAIFTL010000072">
    <property type="protein sequence ID" value="KAG9324277.1"/>
    <property type="molecule type" value="Genomic_DNA"/>
</dbReference>
<keyword evidence="5" id="KW-0808">Transferase</keyword>
<feature type="region of interest" description="Disordered" evidence="7">
    <location>
        <begin position="238"/>
        <end position="260"/>
    </location>
</feature>
<comment type="subcellular location">
    <subcellularLocation>
        <location evidence="2">Cytoplasm</location>
    </subcellularLocation>
    <subcellularLocation>
        <location evidence="1">Nucleus</location>
    </subcellularLocation>
</comment>
<feature type="compositionally biased region" description="Low complexity" evidence="7">
    <location>
        <begin position="15"/>
        <end position="51"/>
    </location>
</feature>
<evidence type="ECO:0000256" key="3">
    <source>
        <dbReference type="ARBA" id="ARBA00007054"/>
    </source>
</evidence>
<feature type="region of interest" description="Disordered" evidence="7">
    <location>
        <begin position="136"/>
        <end position="197"/>
    </location>
</feature>
<sequence>MTEERTRQETEKPAPKALSAASPTSSLATAPGALRASSRSPSSSSLHSSHPVTRLRYRQLVQPITPTECEPAPEDEPTPSADSQTDTTQPLGPPLSPSTRMRHPRVPLSSLDLAKSRIYTRLLYFFDANTGASATASTASTACDPPQGPLFTTVDSSSSTSAGAGKGATTPTTAPSQESPTSPQIPPSSANKKYSSRSNRLHYHYHQSPFMDPMLLQASLALVLSDFFPLAGRLCNGPQQSSLSSSSTPAAKEGTKNDTRPFIECNDHGVLFAVADTSTTMAQIQQGHYQDGVLPPQLFPVGLYPASLRDPPLLGIQLTYTQDQSLIMGVAMDSSVMDAVSLVSFMEAWSRITQGKDFSPYPILDRSFLEKLGVDGHASTNGASSSHAGAIYRHQRINNSPPPPIVFDNGLDTDLDRGLGDSDHATDDDDEDGDNDNGTDMEDYTDDEKEGDSNLKRAQRRLQSIQSQDPVAHGLQGTGKGVAGRLPTVTIHFVEHLDGPAEDMLDLETNGPEAVPGAEVEGSNDLRLFHFTPEQLDRIKQLASEQNIAAAACAADDKEISDKWVSTGDSLIAYLWKMSTITRRLEPDCKLMCGLVMDIRNRVTPTIPEGFIGNAILSIFVQMPVHSLLTTPLSLPSRLLRDELLLQTPEQIRSAISWIQKQEHPHLIETASNNPFGHDFMVWSFRKLNMYSPDFGQGRPCKVRIGRGGFGGGEGMCVIMDSEPSRAQAAAVGGSSSAGMLGDAGVDVYLGLQGEHLLDFEKVHRGFMEGLVGPQGGGVSGEWEVLIASLHFTPPFSMTITIIRQAPSSAEVRIRYTQDNVTLHVTPVSSLIQNPGTLYIADESLYFFSAVSSTGFSIPYPSIIIHAIARESHVGPSIYCQLEGSLASSEPAASNGQAAKGEEEEEEDDEEPVLELSFVPTDVSSLDTIYENLSYCASLHQDEDAEDYNMDEDDIYQDDEEDHQELYANADIQGGYVPKSSTATSVGVASTATTTAGAGVGSAAEEVEQVPAIDLQSGEWYTGNPESDAKFELSEQGQVIVNQWDQNQKAGGEGQPVQGKRVRQEEEDGAEDVSMDVAALARMESLVQDPRGLLPKTADEEEPGEDAEEDRFKSV</sequence>
<reference evidence="8" key="1">
    <citation type="submission" date="2021-07" db="EMBL/GenBank/DDBJ databases">
        <title>Draft genome of Mortierella alpina, strain LL118, isolated from an aspen leaf litter sample.</title>
        <authorList>
            <person name="Yang S."/>
            <person name="Vinatzer B.A."/>
        </authorList>
    </citation>
    <scope>NUCLEOTIDE SEQUENCE</scope>
    <source>
        <strain evidence="8">LL118</strain>
    </source>
</reference>
<feature type="compositionally biased region" description="Acidic residues" evidence="7">
    <location>
        <begin position="426"/>
        <end position="450"/>
    </location>
</feature>
<dbReference type="PANTHER" id="PTHR31642">
    <property type="entry name" value="TRICHOTHECENE 3-O-ACETYLTRANSFERASE"/>
    <property type="match status" value="1"/>
</dbReference>
<keyword evidence="6" id="KW-0539">Nucleus</keyword>
<evidence type="ECO:0000256" key="6">
    <source>
        <dbReference type="ARBA" id="ARBA00023242"/>
    </source>
</evidence>
<dbReference type="InterPro" id="IPR050317">
    <property type="entry name" value="Plant_Fungal_Acyltransferase"/>
</dbReference>
<feature type="compositionally biased region" description="Acidic residues" evidence="7">
    <location>
        <begin position="1099"/>
        <end position="1109"/>
    </location>
</feature>
<evidence type="ECO:0000256" key="5">
    <source>
        <dbReference type="ARBA" id="ARBA00022679"/>
    </source>
</evidence>
<dbReference type="GO" id="GO:0006884">
    <property type="term" value="P:cell volume homeostasis"/>
    <property type="evidence" value="ECO:0007669"/>
    <property type="project" value="InterPro"/>
</dbReference>
<evidence type="ECO:0000256" key="4">
    <source>
        <dbReference type="ARBA" id="ARBA00022490"/>
    </source>
</evidence>
<accession>A0A9P8CY91</accession>
<feature type="compositionally biased region" description="Basic and acidic residues" evidence="7">
    <location>
        <begin position="414"/>
        <end position="425"/>
    </location>
</feature>
<evidence type="ECO:0000313" key="8">
    <source>
        <dbReference type="EMBL" id="KAG9324277.1"/>
    </source>
</evidence>
<dbReference type="GO" id="GO:0006821">
    <property type="term" value="P:chloride transport"/>
    <property type="evidence" value="ECO:0007669"/>
    <property type="project" value="InterPro"/>
</dbReference>
<comment type="similarity">
    <text evidence="3">Belongs to the pICln (TC 1.A.47) family.</text>
</comment>
<gene>
    <name evidence="8" type="ORF">KVV02_008245</name>
</gene>
<feature type="region of interest" description="Disordered" evidence="7">
    <location>
        <begin position="395"/>
        <end position="454"/>
    </location>
</feature>
<feature type="region of interest" description="Disordered" evidence="7">
    <location>
        <begin position="1"/>
        <end position="107"/>
    </location>
</feature>
<dbReference type="GO" id="GO:0000387">
    <property type="term" value="P:spliceosomal snRNP assembly"/>
    <property type="evidence" value="ECO:0007669"/>
    <property type="project" value="InterPro"/>
</dbReference>
<dbReference type="InterPro" id="IPR003521">
    <property type="entry name" value="ICln"/>
</dbReference>